<dbReference type="OrthoDB" id="10537613at2759"/>
<sequence length="152" mass="16415">MQCSISKQVSIDHSTFLDWQTIIREEYNQVSDKALEQLQTEKERSCDAAAASICDAANCGKGSCTEVTKLIPDVPSYECRCDLGWSQAWKAIPFSSCVIPNVCCSPSLAITSDVFQEHEVKLKPIIAAAQGACGFGDQPAAIGSNGKFADFK</sequence>
<dbReference type="Proteomes" id="UP000275267">
    <property type="component" value="Unassembled WGS sequence"/>
</dbReference>
<dbReference type="PANTHER" id="PTHR33881:SF14">
    <property type="entry name" value="EGF-LIKE DOMAIN-CONTAINING PROTEIN"/>
    <property type="match status" value="1"/>
</dbReference>
<evidence type="ECO:0000313" key="2">
    <source>
        <dbReference type="Proteomes" id="UP000275267"/>
    </source>
</evidence>
<proteinExistence type="predicted"/>
<name>A0A3L6PBE2_PANMI</name>
<dbReference type="EMBL" id="PQIB02000018">
    <property type="protein sequence ID" value="RLM54168.1"/>
    <property type="molecule type" value="Genomic_DNA"/>
</dbReference>
<organism evidence="1 2">
    <name type="scientific">Panicum miliaceum</name>
    <name type="common">Proso millet</name>
    <name type="synonym">Broomcorn millet</name>
    <dbReference type="NCBI Taxonomy" id="4540"/>
    <lineage>
        <taxon>Eukaryota</taxon>
        <taxon>Viridiplantae</taxon>
        <taxon>Streptophyta</taxon>
        <taxon>Embryophyta</taxon>
        <taxon>Tracheophyta</taxon>
        <taxon>Spermatophyta</taxon>
        <taxon>Magnoliopsida</taxon>
        <taxon>Liliopsida</taxon>
        <taxon>Poales</taxon>
        <taxon>Poaceae</taxon>
        <taxon>PACMAD clade</taxon>
        <taxon>Panicoideae</taxon>
        <taxon>Panicodae</taxon>
        <taxon>Paniceae</taxon>
        <taxon>Panicinae</taxon>
        <taxon>Panicum</taxon>
        <taxon>Panicum sect. Panicum</taxon>
    </lineage>
</organism>
<protein>
    <submittedName>
        <fullName evidence="1">Fibropellin-3-like</fullName>
    </submittedName>
</protein>
<accession>A0A3L6PBE2</accession>
<comment type="caution">
    <text evidence="1">The sequence shown here is derived from an EMBL/GenBank/DDBJ whole genome shotgun (WGS) entry which is preliminary data.</text>
</comment>
<dbReference type="PANTHER" id="PTHR33881">
    <property type="entry name" value="NEUROGENIC LOCUS NOTCH-LIKE PROTEIN"/>
    <property type="match status" value="1"/>
</dbReference>
<dbReference type="AlphaFoldDB" id="A0A3L6PBE2"/>
<keyword evidence="2" id="KW-1185">Reference proteome</keyword>
<reference evidence="2" key="1">
    <citation type="journal article" date="2019" name="Nat. Commun.">
        <title>The genome of broomcorn millet.</title>
        <authorList>
            <person name="Zou C."/>
            <person name="Miki D."/>
            <person name="Li D."/>
            <person name="Tang Q."/>
            <person name="Xiao L."/>
            <person name="Rajput S."/>
            <person name="Deng P."/>
            <person name="Jia W."/>
            <person name="Huang R."/>
            <person name="Zhang M."/>
            <person name="Sun Y."/>
            <person name="Hu J."/>
            <person name="Fu X."/>
            <person name="Schnable P.S."/>
            <person name="Li F."/>
            <person name="Zhang H."/>
            <person name="Feng B."/>
            <person name="Zhu X."/>
            <person name="Liu R."/>
            <person name="Schnable J.C."/>
            <person name="Zhu J.-K."/>
            <person name="Zhang H."/>
        </authorList>
    </citation>
    <scope>NUCLEOTIDE SEQUENCE [LARGE SCALE GENOMIC DNA]</scope>
</reference>
<evidence type="ECO:0000313" key="1">
    <source>
        <dbReference type="EMBL" id="RLM54168.1"/>
    </source>
</evidence>
<gene>
    <name evidence="1" type="ORF">C2845_PM10G04990</name>
</gene>